<evidence type="ECO:0000313" key="3">
    <source>
        <dbReference type="Proteomes" id="UP000319004"/>
    </source>
</evidence>
<dbReference type="GO" id="GO:0016757">
    <property type="term" value="F:glycosyltransferase activity"/>
    <property type="evidence" value="ECO:0007669"/>
    <property type="project" value="UniProtKB-KW"/>
</dbReference>
<reference evidence="2 3" key="1">
    <citation type="submission" date="2019-03" db="EMBL/GenBank/DDBJ databases">
        <title>Deep-cultivation of Planctomycetes and their phenomic and genomic characterization uncovers novel biology.</title>
        <authorList>
            <person name="Wiegand S."/>
            <person name="Jogler M."/>
            <person name="Boedeker C."/>
            <person name="Pinto D."/>
            <person name="Vollmers J."/>
            <person name="Rivas-Marin E."/>
            <person name="Kohn T."/>
            <person name="Peeters S.H."/>
            <person name="Heuer A."/>
            <person name="Rast P."/>
            <person name="Oberbeckmann S."/>
            <person name="Bunk B."/>
            <person name="Jeske O."/>
            <person name="Meyerdierks A."/>
            <person name="Storesund J.E."/>
            <person name="Kallscheuer N."/>
            <person name="Luecker S."/>
            <person name="Lage O.M."/>
            <person name="Pohl T."/>
            <person name="Merkel B.J."/>
            <person name="Hornburger P."/>
            <person name="Mueller R.-W."/>
            <person name="Bruemmer F."/>
            <person name="Labrenz M."/>
            <person name="Spormann A.M."/>
            <person name="Op den Camp H."/>
            <person name="Overmann J."/>
            <person name="Amann R."/>
            <person name="Jetten M.S.M."/>
            <person name="Mascher T."/>
            <person name="Medema M.H."/>
            <person name="Devos D.P."/>
            <person name="Kaster A.-K."/>
            <person name="Ovreas L."/>
            <person name="Rohde M."/>
            <person name="Galperin M.Y."/>
            <person name="Jogler C."/>
        </authorList>
    </citation>
    <scope>NUCLEOTIDE SEQUENCE [LARGE SCALE GENOMIC DNA]</scope>
    <source>
        <strain evidence="2 3">Enr13</strain>
    </source>
</reference>
<dbReference type="Gene3D" id="3.40.50.2000">
    <property type="entry name" value="Glycogen Phosphorylase B"/>
    <property type="match status" value="2"/>
</dbReference>
<organism evidence="2 3">
    <name type="scientific">Stieleria neptunia</name>
    <dbReference type="NCBI Taxonomy" id="2527979"/>
    <lineage>
        <taxon>Bacteria</taxon>
        <taxon>Pseudomonadati</taxon>
        <taxon>Planctomycetota</taxon>
        <taxon>Planctomycetia</taxon>
        <taxon>Pirellulales</taxon>
        <taxon>Pirellulaceae</taxon>
        <taxon>Stieleria</taxon>
    </lineage>
</organism>
<keyword evidence="2" id="KW-0808">Transferase</keyword>
<dbReference type="PANTHER" id="PTHR45947:SF3">
    <property type="entry name" value="SULFOQUINOVOSYL TRANSFERASE SQD2"/>
    <property type="match status" value="1"/>
</dbReference>
<dbReference type="KEGG" id="snep:Enr13x_30110"/>
<proteinExistence type="predicted"/>
<dbReference type="AlphaFoldDB" id="A0A518HQS5"/>
<evidence type="ECO:0000259" key="1">
    <source>
        <dbReference type="Pfam" id="PF00534"/>
    </source>
</evidence>
<dbReference type="RefSeq" id="WP_145387048.1">
    <property type="nucleotide sequence ID" value="NZ_CP037423.1"/>
</dbReference>
<accession>A0A518HQS5</accession>
<dbReference type="SUPFAM" id="SSF53756">
    <property type="entry name" value="UDP-Glycosyltransferase/glycogen phosphorylase"/>
    <property type="match status" value="1"/>
</dbReference>
<feature type="domain" description="Glycosyl transferase family 1" evidence="1">
    <location>
        <begin position="203"/>
        <end position="373"/>
    </location>
</feature>
<dbReference type="Pfam" id="PF00534">
    <property type="entry name" value="Glycos_transf_1"/>
    <property type="match status" value="1"/>
</dbReference>
<dbReference type="InterPro" id="IPR050194">
    <property type="entry name" value="Glycosyltransferase_grp1"/>
</dbReference>
<dbReference type="Proteomes" id="UP000319004">
    <property type="component" value="Chromosome"/>
</dbReference>
<keyword evidence="2" id="KW-0328">Glycosyltransferase</keyword>
<dbReference type="PANTHER" id="PTHR45947">
    <property type="entry name" value="SULFOQUINOVOSYL TRANSFERASE SQD2"/>
    <property type="match status" value="1"/>
</dbReference>
<dbReference type="OrthoDB" id="9795746at2"/>
<dbReference type="CDD" id="cd03801">
    <property type="entry name" value="GT4_PimA-like"/>
    <property type="match status" value="1"/>
</dbReference>
<keyword evidence="3" id="KW-1185">Reference proteome</keyword>
<name>A0A518HQS5_9BACT</name>
<protein>
    <submittedName>
        <fullName evidence="2">GDP-mannose-dependent alpha-(1-6)-phosphatidylinositol dimannoside mannosyltransferase</fullName>
    </submittedName>
</protein>
<dbReference type="EMBL" id="CP037423">
    <property type="protein sequence ID" value="QDV43157.1"/>
    <property type="molecule type" value="Genomic_DNA"/>
</dbReference>
<dbReference type="InterPro" id="IPR001296">
    <property type="entry name" value="Glyco_trans_1"/>
</dbReference>
<gene>
    <name evidence="2" type="primary">pimC</name>
    <name evidence="2" type="ORF">Enr13x_30110</name>
</gene>
<evidence type="ECO:0000313" key="2">
    <source>
        <dbReference type="EMBL" id="QDV43157.1"/>
    </source>
</evidence>
<sequence length="407" mass="46565">MNRSNKNQVPKVAFVTSHPIQYQVPVFRHLHARTDLDFQVLFAMLPDAAAQGAGFGVEFEWDIPLLEGYEYDVLENVSTNPGLTHFRGCDTPGIKDELRRREIDVVIVNGWVVKTCIQTLRACNQMQIPCIVRGEANRLRRRPWWKRMLQRQLVRRYDAYLPIGKANREFYRSYGIDEERMFDSLYCIENERFARISESTEDDRQSFRRRWNLPEDSVCFLFCGKFEAKKHPFELVESFSRAFRSGKESNRMHLLMVGDGELRLRCERLAAEHNLPVTFTGFLNQSEIVASYTAADCLVLPSDHGETWGLVVNEAMACGRPAIVSDQVGCRDDLIIEGETGFSFAFGNWDQLASLLQRASGDEVDLRKMGAAACRRIADYSPKNAAEGIARAARDMFSKANHERRTG</sequence>